<evidence type="ECO:0000256" key="8">
    <source>
        <dbReference type="ARBA" id="ARBA00023319"/>
    </source>
</evidence>
<dbReference type="Proteomes" id="UP000261620">
    <property type="component" value="Unplaced"/>
</dbReference>
<dbReference type="PANTHER" id="PTHR13869">
    <property type="entry name" value="MYELIN P0 RELATED"/>
    <property type="match status" value="1"/>
</dbReference>
<reference evidence="12" key="2">
    <citation type="submission" date="2025-09" db="UniProtKB">
        <authorList>
            <consortium name="Ensembl"/>
        </authorList>
    </citation>
    <scope>IDENTIFICATION</scope>
</reference>
<dbReference type="SUPFAM" id="SSF48726">
    <property type="entry name" value="Immunoglobulin"/>
    <property type="match status" value="1"/>
</dbReference>
<reference evidence="12" key="1">
    <citation type="submission" date="2025-08" db="UniProtKB">
        <authorList>
            <consortium name="Ensembl"/>
        </authorList>
    </citation>
    <scope>IDENTIFICATION</scope>
</reference>
<keyword evidence="3" id="KW-0732">Signal</keyword>
<sequence>IDIHADSEVIMQNGTTGILRCTFKSSEVVSSSTSVTWSFIFHFFSGKGFPGQSEFKDRVQFIGDINKRDASIQLSPAQFSDNGTFFCDVKNPPDVTGTPARTELRVVLKSLPQSNTTVIIGAVCGALLLLVLIAVVACVVMRVLHNRHEYECTSVESVGSQPLKPQKKVESSLEGSRSTSPSGPLQGPVIYAQLDHSGSKNSFHKMEPVVYADIRKN</sequence>
<keyword evidence="7" id="KW-0325">Glycoprotein</keyword>
<dbReference type="Pfam" id="PF07686">
    <property type="entry name" value="V-set"/>
    <property type="match status" value="1"/>
</dbReference>
<evidence type="ECO:0000256" key="2">
    <source>
        <dbReference type="ARBA" id="ARBA00022692"/>
    </source>
</evidence>
<accession>A0A3Q3WNC9</accession>
<dbReference type="SMART" id="SM00409">
    <property type="entry name" value="IG"/>
    <property type="match status" value="1"/>
</dbReference>
<evidence type="ECO:0000256" key="3">
    <source>
        <dbReference type="ARBA" id="ARBA00022729"/>
    </source>
</evidence>
<dbReference type="PANTHER" id="PTHR13869:SF19">
    <property type="entry name" value="MYELIN PROTEIN ZERO-LIKE PROTEIN 1"/>
    <property type="match status" value="1"/>
</dbReference>
<evidence type="ECO:0000259" key="11">
    <source>
        <dbReference type="PROSITE" id="PS50835"/>
    </source>
</evidence>
<evidence type="ECO:0000256" key="6">
    <source>
        <dbReference type="ARBA" id="ARBA00023157"/>
    </source>
</evidence>
<dbReference type="PRINTS" id="PR00213">
    <property type="entry name" value="MYELINP0"/>
</dbReference>
<comment type="subcellular location">
    <subcellularLocation>
        <location evidence="1">Membrane</location>
        <topology evidence="1">Single-pass type I membrane protein</topology>
    </subcellularLocation>
</comment>
<dbReference type="InterPro" id="IPR000920">
    <property type="entry name" value="Myelin_P0-rel"/>
</dbReference>
<dbReference type="Ensembl" id="ENSMMOT00000019657.1">
    <property type="protein sequence ID" value="ENSMMOP00000019336.1"/>
    <property type="gene ID" value="ENSMMOG00000014642.1"/>
</dbReference>
<dbReference type="InterPro" id="IPR036179">
    <property type="entry name" value="Ig-like_dom_sf"/>
</dbReference>
<keyword evidence="6" id="KW-1015">Disulfide bond</keyword>
<dbReference type="OMA" id="RDYTGCN"/>
<dbReference type="GO" id="GO:0005886">
    <property type="term" value="C:plasma membrane"/>
    <property type="evidence" value="ECO:0007669"/>
    <property type="project" value="TreeGrafter"/>
</dbReference>
<keyword evidence="2 10" id="KW-0812">Transmembrane</keyword>
<dbReference type="GO" id="GO:0005925">
    <property type="term" value="C:focal adhesion"/>
    <property type="evidence" value="ECO:0007669"/>
    <property type="project" value="TreeGrafter"/>
</dbReference>
<keyword evidence="8" id="KW-0393">Immunoglobulin domain</keyword>
<name>A0A3Q3WNC9_MOLML</name>
<dbReference type="SMART" id="SM00406">
    <property type="entry name" value="IGv"/>
    <property type="match status" value="1"/>
</dbReference>
<evidence type="ECO:0000256" key="4">
    <source>
        <dbReference type="ARBA" id="ARBA00022989"/>
    </source>
</evidence>
<evidence type="ECO:0000256" key="10">
    <source>
        <dbReference type="SAM" id="Phobius"/>
    </source>
</evidence>
<dbReference type="GO" id="GO:0009986">
    <property type="term" value="C:cell surface"/>
    <property type="evidence" value="ECO:0007669"/>
    <property type="project" value="TreeGrafter"/>
</dbReference>
<dbReference type="InterPro" id="IPR013106">
    <property type="entry name" value="Ig_V-set"/>
</dbReference>
<dbReference type="STRING" id="94237.ENSMMOP00000019336"/>
<dbReference type="Gene3D" id="2.60.40.10">
    <property type="entry name" value="Immunoglobulins"/>
    <property type="match status" value="1"/>
</dbReference>
<dbReference type="PROSITE" id="PS50835">
    <property type="entry name" value="IG_LIKE"/>
    <property type="match status" value="1"/>
</dbReference>
<evidence type="ECO:0000256" key="1">
    <source>
        <dbReference type="ARBA" id="ARBA00004479"/>
    </source>
</evidence>
<feature type="compositionally biased region" description="Polar residues" evidence="9">
    <location>
        <begin position="173"/>
        <end position="183"/>
    </location>
</feature>
<protein>
    <recommendedName>
        <fullName evidence="11">Ig-like domain-containing protein</fullName>
    </recommendedName>
</protein>
<evidence type="ECO:0000256" key="9">
    <source>
        <dbReference type="SAM" id="MobiDB-lite"/>
    </source>
</evidence>
<keyword evidence="13" id="KW-1185">Reference proteome</keyword>
<evidence type="ECO:0000256" key="7">
    <source>
        <dbReference type="ARBA" id="ARBA00023180"/>
    </source>
</evidence>
<keyword evidence="5 10" id="KW-0472">Membrane</keyword>
<organism evidence="12 13">
    <name type="scientific">Mola mola</name>
    <name type="common">Ocean sunfish</name>
    <name type="synonym">Tetraodon mola</name>
    <dbReference type="NCBI Taxonomy" id="94237"/>
    <lineage>
        <taxon>Eukaryota</taxon>
        <taxon>Metazoa</taxon>
        <taxon>Chordata</taxon>
        <taxon>Craniata</taxon>
        <taxon>Vertebrata</taxon>
        <taxon>Euteleostomi</taxon>
        <taxon>Actinopterygii</taxon>
        <taxon>Neopterygii</taxon>
        <taxon>Teleostei</taxon>
        <taxon>Neoteleostei</taxon>
        <taxon>Acanthomorphata</taxon>
        <taxon>Eupercaria</taxon>
        <taxon>Tetraodontiformes</taxon>
        <taxon>Molidae</taxon>
        <taxon>Mola</taxon>
    </lineage>
</organism>
<evidence type="ECO:0000313" key="13">
    <source>
        <dbReference type="Proteomes" id="UP000261620"/>
    </source>
</evidence>
<dbReference type="InterPro" id="IPR003599">
    <property type="entry name" value="Ig_sub"/>
</dbReference>
<evidence type="ECO:0000313" key="12">
    <source>
        <dbReference type="Ensembl" id="ENSMMOP00000019336.1"/>
    </source>
</evidence>
<keyword evidence="4 10" id="KW-1133">Transmembrane helix</keyword>
<feature type="region of interest" description="Disordered" evidence="9">
    <location>
        <begin position="155"/>
        <end position="189"/>
    </location>
</feature>
<dbReference type="AlphaFoldDB" id="A0A3Q3WNC9"/>
<dbReference type="InterPro" id="IPR013783">
    <property type="entry name" value="Ig-like_fold"/>
</dbReference>
<feature type="transmembrane region" description="Helical" evidence="10">
    <location>
        <begin position="118"/>
        <end position="140"/>
    </location>
</feature>
<feature type="domain" description="Ig-like" evidence="11">
    <location>
        <begin position="1"/>
        <end position="105"/>
    </location>
</feature>
<proteinExistence type="predicted"/>
<dbReference type="InterPro" id="IPR007110">
    <property type="entry name" value="Ig-like_dom"/>
</dbReference>
<evidence type="ECO:0000256" key="5">
    <source>
        <dbReference type="ARBA" id="ARBA00023136"/>
    </source>
</evidence>